<dbReference type="EMBL" id="VSSQ01047414">
    <property type="protein sequence ID" value="MPN01398.1"/>
    <property type="molecule type" value="Genomic_DNA"/>
</dbReference>
<accession>A0A645EHB1</accession>
<proteinExistence type="predicted"/>
<evidence type="ECO:0000313" key="1">
    <source>
        <dbReference type="EMBL" id="MPN01398.1"/>
    </source>
</evidence>
<reference evidence="1" key="1">
    <citation type="submission" date="2019-08" db="EMBL/GenBank/DDBJ databases">
        <authorList>
            <person name="Kucharzyk K."/>
            <person name="Murdoch R.W."/>
            <person name="Higgins S."/>
            <person name="Loffler F."/>
        </authorList>
    </citation>
    <scope>NUCLEOTIDE SEQUENCE</scope>
</reference>
<sequence>MVVGIAAGGDEARIGFQPALPQSLFPSFPAFDAVIDVVFRFQHRKPAMTALMEAADQFAFRRPVVGINHRKLFHAALLQITEPQRVLPAELPDGALVFLEKRETEDIADSVAEDLVKAFLQRRRVVDFHSVPAFRSGGQNAVQDRARRASRRRRMGEIADQRHGPAHPGAGFRGHFVAPVAEFFDRGVDPPPGRLRHPGRVGIGQIKRDQRTGYSDFPGKVIDGCSHDADSSLSYMCWIVPTY</sequence>
<comment type="caution">
    <text evidence="1">The sequence shown here is derived from an EMBL/GenBank/DDBJ whole genome shotgun (WGS) entry which is preliminary data.</text>
</comment>
<name>A0A645EHB1_9ZZZZ</name>
<protein>
    <submittedName>
        <fullName evidence="1">Uncharacterized protein</fullName>
    </submittedName>
</protein>
<organism evidence="1">
    <name type="scientific">bioreactor metagenome</name>
    <dbReference type="NCBI Taxonomy" id="1076179"/>
    <lineage>
        <taxon>unclassified sequences</taxon>
        <taxon>metagenomes</taxon>
        <taxon>ecological metagenomes</taxon>
    </lineage>
</organism>
<dbReference type="AlphaFoldDB" id="A0A645EHB1"/>
<gene>
    <name evidence="1" type="ORF">SDC9_148607</name>
</gene>